<feature type="signal peptide" evidence="1">
    <location>
        <begin position="1"/>
        <end position="16"/>
    </location>
</feature>
<protein>
    <submittedName>
        <fullName evidence="2">Uncharacterized protein</fullName>
    </submittedName>
</protein>
<proteinExistence type="predicted"/>
<organism evidence="2 3">
    <name type="scientific">Ceratodon purpureus</name>
    <name type="common">Fire moss</name>
    <name type="synonym">Dicranum purpureum</name>
    <dbReference type="NCBI Taxonomy" id="3225"/>
    <lineage>
        <taxon>Eukaryota</taxon>
        <taxon>Viridiplantae</taxon>
        <taxon>Streptophyta</taxon>
        <taxon>Embryophyta</taxon>
        <taxon>Bryophyta</taxon>
        <taxon>Bryophytina</taxon>
        <taxon>Bryopsida</taxon>
        <taxon>Dicranidae</taxon>
        <taxon>Pseudoditrichales</taxon>
        <taxon>Ditrichaceae</taxon>
        <taxon>Ceratodon</taxon>
    </lineage>
</organism>
<dbReference type="AlphaFoldDB" id="A0A8T0JD24"/>
<keyword evidence="1" id="KW-0732">Signal</keyword>
<dbReference type="EMBL" id="CM026421">
    <property type="protein sequence ID" value="KAG0593365.1"/>
    <property type="molecule type" value="Genomic_DNA"/>
</dbReference>
<accession>A0A8T0JD24</accession>
<evidence type="ECO:0000256" key="1">
    <source>
        <dbReference type="SAM" id="SignalP"/>
    </source>
</evidence>
<feature type="chain" id="PRO_5035927620" evidence="1">
    <location>
        <begin position="17"/>
        <end position="51"/>
    </location>
</feature>
<dbReference type="Proteomes" id="UP000822688">
    <property type="component" value="Chromosome 1"/>
</dbReference>
<reference evidence="2" key="1">
    <citation type="submission" date="2020-06" db="EMBL/GenBank/DDBJ databases">
        <title>WGS assembly of Ceratodon purpureus strain R40.</title>
        <authorList>
            <person name="Carey S.B."/>
            <person name="Jenkins J."/>
            <person name="Shu S."/>
            <person name="Lovell J.T."/>
            <person name="Sreedasyam A."/>
            <person name="Maumus F."/>
            <person name="Tiley G.P."/>
            <person name="Fernandez-Pozo N."/>
            <person name="Barry K."/>
            <person name="Chen C."/>
            <person name="Wang M."/>
            <person name="Lipzen A."/>
            <person name="Daum C."/>
            <person name="Saski C.A."/>
            <person name="Payton A.C."/>
            <person name="Mcbreen J.C."/>
            <person name="Conrad R.E."/>
            <person name="Kollar L.M."/>
            <person name="Olsson S."/>
            <person name="Huttunen S."/>
            <person name="Landis J.B."/>
            <person name="Wickett N.J."/>
            <person name="Johnson M.G."/>
            <person name="Rensing S.A."/>
            <person name="Grimwood J."/>
            <person name="Schmutz J."/>
            <person name="Mcdaniel S.F."/>
        </authorList>
    </citation>
    <scope>NUCLEOTIDE SEQUENCE</scope>
    <source>
        <strain evidence="2">R40</strain>
    </source>
</reference>
<comment type="caution">
    <text evidence="2">The sequence shown here is derived from an EMBL/GenBank/DDBJ whole genome shotgun (WGS) entry which is preliminary data.</text>
</comment>
<name>A0A8T0JD24_CERPU</name>
<sequence length="51" mass="6130">MMCMLQLNALFRSCEFLFVSAWVKSTWVHDFRLFTSLQLDFYLGFDEFHAS</sequence>
<keyword evidence="3" id="KW-1185">Reference proteome</keyword>
<gene>
    <name evidence="2" type="ORF">KC19_1G323900</name>
</gene>
<evidence type="ECO:0000313" key="2">
    <source>
        <dbReference type="EMBL" id="KAG0593365.1"/>
    </source>
</evidence>
<evidence type="ECO:0000313" key="3">
    <source>
        <dbReference type="Proteomes" id="UP000822688"/>
    </source>
</evidence>